<organism evidence="7 8">
    <name type="scientific">Puccinia coronata f. sp. avenae</name>
    <dbReference type="NCBI Taxonomy" id="200324"/>
    <lineage>
        <taxon>Eukaryota</taxon>
        <taxon>Fungi</taxon>
        <taxon>Dikarya</taxon>
        <taxon>Basidiomycota</taxon>
        <taxon>Pucciniomycotina</taxon>
        <taxon>Pucciniomycetes</taxon>
        <taxon>Pucciniales</taxon>
        <taxon>Pucciniaceae</taxon>
        <taxon>Puccinia</taxon>
    </lineage>
</organism>
<keyword evidence="4" id="KW-0408">Iron</keyword>
<keyword evidence="6" id="KW-1133">Transmembrane helix</keyword>
<proteinExistence type="predicted"/>
<evidence type="ECO:0000256" key="5">
    <source>
        <dbReference type="SAM" id="MobiDB-lite"/>
    </source>
</evidence>
<dbReference type="InterPro" id="IPR044831">
    <property type="entry name" value="Ccp1-like"/>
</dbReference>
<keyword evidence="2" id="KW-0479">Metal-binding</keyword>
<protein>
    <submittedName>
        <fullName evidence="7">Uncharacterized protein</fullName>
    </submittedName>
</protein>
<dbReference type="Proteomes" id="UP000235392">
    <property type="component" value="Unassembled WGS sequence"/>
</dbReference>
<dbReference type="SUPFAM" id="SSF48113">
    <property type="entry name" value="Heme-dependent peroxidases"/>
    <property type="match status" value="1"/>
</dbReference>
<dbReference type="AlphaFoldDB" id="A0A2N5SIT1"/>
<evidence type="ECO:0000256" key="4">
    <source>
        <dbReference type="ARBA" id="ARBA00023004"/>
    </source>
</evidence>
<evidence type="ECO:0000313" key="7">
    <source>
        <dbReference type="EMBL" id="PLW13158.1"/>
    </source>
</evidence>
<evidence type="ECO:0000256" key="3">
    <source>
        <dbReference type="ARBA" id="ARBA00023002"/>
    </source>
</evidence>
<reference evidence="7 8" key="1">
    <citation type="submission" date="2017-11" db="EMBL/GenBank/DDBJ databases">
        <title>De novo assembly and phasing of dikaryotic genomes from two isolates of Puccinia coronata f. sp. avenae, the causal agent of oat crown rust.</title>
        <authorList>
            <person name="Miller M.E."/>
            <person name="Zhang Y."/>
            <person name="Omidvar V."/>
            <person name="Sperschneider J."/>
            <person name="Schwessinger B."/>
            <person name="Raley C."/>
            <person name="Palmer J.M."/>
            <person name="Garnica D."/>
            <person name="Upadhyaya N."/>
            <person name="Rathjen J."/>
            <person name="Taylor J.M."/>
            <person name="Park R.F."/>
            <person name="Dodds P.N."/>
            <person name="Hirsch C.D."/>
            <person name="Kianian S.F."/>
            <person name="Figueroa M."/>
        </authorList>
    </citation>
    <scope>NUCLEOTIDE SEQUENCE [LARGE SCALE GENOMIC DNA]</scope>
    <source>
        <strain evidence="7">12SD80</strain>
    </source>
</reference>
<name>A0A2N5SIT1_9BASI</name>
<feature type="region of interest" description="Disordered" evidence="5">
    <location>
        <begin position="219"/>
        <end position="243"/>
    </location>
</feature>
<dbReference type="GO" id="GO:0042744">
    <property type="term" value="P:hydrogen peroxide catabolic process"/>
    <property type="evidence" value="ECO:0007669"/>
    <property type="project" value="TreeGrafter"/>
</dbReference>
<dbReference type="PANTHER" id="PTHR31356:SF58">
    <property type="entry name" value="CYTOCHROME C PEROXIDASE, MITOCHONDRIAL"/>
    <property type="match status" value="1"/>
</dbReference>
<feature type="transmembrane region" description="Helical" evidence="6">
    <location>
        <begin position="36"/>
        <end position="56"/>
    </location>
</feature>
<accession>A0A2N5SIT1</accession>
<dbReference type="GO" id="GO:0004601">
    <property type="term" value="F:peroxidase activity"/>
    <property type="evidence" value="ECO:0007669"/>
    <property type="project" value="UniProtKB-KW"/>
</dbReference>
<keyword evidence="1" id="KW-0575">Peroxidase</keyword>
<dbReference type="GO" id="GO:0020037">
    <property type="term" value="F:heme binding"/>
    <property type="evidence" value="ECO:0007669"/>
    <property type="project" value="InterPro"/>
</dbReference>
<dbReference type="GO" id="GO:0034599">
    <property type="term" value="P:cellular response to oxidative stress"/>
    <property type="evidence" value="ECO:0007669"/>
    <property type="project" value="InterPro"/>
</dbReference>
<evidence type="ECO:0000313" key="8">
    <source>
        <dbReference type="Proteomes" id="UP000235392"/>
    </source>
</evidence>
<evidence type="ECO:0000256" key="2">
    <source>
        <dbReference type="ARBA" id="ARBA00022617"/>
    </source>
</evidence>
<dbReference type="GO" id="GO:0000302">
    <property type="term" value="P:response to reactive oxygen species"/>
    <property type="evidence" value="ECO:0007669"/>
    <property type="project" value="TreeGrafter"/>
</dbReference>
<dbReference type="InterPro" id="IPR010255">
    <property type="entry name" value="Haem_peroxidase_sf"/>
</dbReference>
<keyword evidence="2" id="KW-0349">Heme</keyword>
<evidence type="ECO:0000256" key="6">
    <source>
        <dbReference type="SAM" id="Phobius"/>
    </source>
</evidence>
<dbReference type="EMBL" id="PGCI01000861">
    <property type="protein sequence ID" value="PLW13158.1"/>
    <property type="molecule type" value="Genomic_DNA"/>
</dbReference>
<gene>
    <name evidence="7" type="ORF">PCASD_24175</name>
</gene>
<evidence type="ECO:0000256" key="1">
    <source>
        <dbReference type="ARBA" id="ARBA00022559"/>
    </source>
</evidence>
<dbReference type="Gene3D" id="1.10.520.10">
    <property type="match status" value="2"/>
</dbReference>
<keyword evidence="6" id="KW-0472">Membrane</keyword>
<dbReference type="PANTHER" id="PTHR31356">
    <property type="entry name" value="THYLAKOID LUMENAL 29 KDA PROTEIN, CHLOROPLASTIC-RELATED"/>
    <property type="match status" value="1"/>
</dbReference>
<keyword evidence="6" id="KW-0812">Transmembrane</keyword>
<keyword evidence="3" id="KW-0560">Oxidoreductase</keyword>
<sequence>MADSFRSTLFKAVLPHPTHAQTQTKRWDPLVLSSKAPLIAGLALGGVGLAYYFYALNSDLDVQNRYATPKSANTRLDFQAVYNDIACILEDSNYDNGSWAPVLVCLAWHALGTYNKHSKTGGSNGATMQFVLAWMAASELISDMAIQFKLGRRATDLNWMDASDINSDAAIQASFSCSREKLEPIYKKYARSGLTYLEMWTLAGVAAIQEIGEPKIAWRPGRQDDVGPRNCTPDSRCGVPNMS</sequence>
<comment type="caution">
    <text evidence="7">The sequence shown here is derived from an EMBL/GenBank/DDBJ whole genome shotgun (WGS) entry which is preliminary data.</text>
</comment>